<keyword evidence="2" id="KW-1185">Reference proteome</keyword>
<gene>
    <name evidence="1" type="ORF">HYPSUDRAFT_59872</name>
</gene>
<proteinExistence type="predicted"/>
<protein>
    <recommendedName>
        <fullName evidence="3">F-box domain-containing protein</fullName>
    </recommendedName>
</protein>
<dbReference type="Proteomes" id="UP000054270">
    <property type="component" value="Unassembled WGS sequence"/>
</dbReference>
<reference evidence="2" key="1">
    <citation type="submission" date="2014-04" db="EMBL/GenBank/DDBJ databases">
        <title>Evolutionary Origins and Diversification of the Mycorrhizal Mutualists.</title>
        <authorList>
            <consortium name="DOE Joint Genome Institute"/>
            <consortium name="Mycorrhizal Genomics Consortium"/>
            <person name="Kohler A."/>
            <person name="Kuo A."/>
            <person name="Nagy L.G."/>
            <person name="Floudas D."/>
            <person name="Copeland A."/>
            <person name="Barry K.W."/>
            <person name="Cichocki N."/>
            <person name="Veneault-Fourrey C."/>
            <person name="LaButti K."/>
            <person name="Lindquist E.A."/>
            <person name="Lipzen A."/>
            <person name="Lundell T."/>
            <person name="Morin E."/>
            <person name="Murat C."/>
            <person name="Riley R."/>
            <person name="Ohm R."/>
            <person name="Sun H."/>
            <person name="Tunlid A."/>
            <person name="Henrissat B."/>
            <person name="Grigoriev I.V."/>
            <person name="Hibbett D.S."/>
            <person name="Martin F."/>
        </authorList>
    </citation>
    <scope>NUCLEOTIDE SEQUENCE [LARGE SCALE GENOMIC DNA]</scope>
    <source>
        <strain evidence="2">FD-334 SS-4</strain>
    </source>
</reference>
<name>A0A0D2N2L4_HYPSF</name>
<dbReference type="AlphaFoldDB" id="A0A0D2N2L4"/>
<evidence type="ECO:0000313" key="2">
    <source>
        <dbReference type="Proteomes" id="UP000054270"/>
    </source>
</evidence>
<evidence type="ECO:0008006" key="3">
    <source>
        <dbReference type="Google" id="ProtNLM"/>
    </source>
</evidence>
<dbReference type="OrthoDB" id="2979537at2759"/>
<dbReference type="EMBL" id="KN817736">
    <property type="protein sequence ID" value="KJA13499.1"/>
    <property type="molecule type" value="Genomic_DNA"/>
</dbReference>
<evidence type="ECO:0000313" key="1">
    <source>
        <dbReference type="EMBL" id="KJA13499.1"/>
    </source>
</evidence>
<sequence length="522" mass="59934">MHFSPPIVTEEQPSLYSLDEFQVLCRMRWQHSWYDLHDPSIELDLRRVEDKLAQLVKYANEARENVSTEGSFAVDFWDFKARTMALARPLLEHRQRIAEKLNTTSTIYRRLDEDIMRLIFDYATDTVQDGYSFPEQRDLLDTLPLASVARKWRNIALESAFLWSSLAISHRSNCEVFRSFLRRSKDVHLHIRLDLERGFLWQNDVDQLVAQLRSVAHRVRTLRIQATHIHTPPYYARFLHFSFPNATAISIHSHDFPPLAIPGLCHIRTYGQTIRSFSSNYGSVTFMQLSNISINDVLSILPFAVKLKTLKLDATFGALAYKKYVSNPLVHTGIHALETNNDSLMECLNLPNLKSLVLLGSRGALPNFLARSGCTLVRFGMKCYSDDLDITIVIDTLTITDIYLEVGALAHCGAVFHQLNERLDPKGRVRTITLKVDDNNELILFEDAHPYLFSPVLTYCSENSENINWMSFQTPRPHEFVLCGKIILVQQPDLEAKTVFCSHLLVFLPEYGKTWQVLLGFA</sequence>
<organism evidence="1 2">
    <name type="scientific">Hypholoma sublateritium (strain FD-334 SS-4)</name>
    <dbReference type="NCBI Taxonomy" id="945553"/>
    <lineage>
        <taxon>Eukaryota</taxon>
        <taxon>Fungi</taxon>
        <taxon>Dikarya</taxon>
        <taxon>Basidiomycota</taxon>
        <taxon>Agaricomycotina</taxon>
        <taxon>Agaricomycetes</taxon>
        <taxon>Agaricomycetidae</taxon>
        <taxon>Agaricales</taxon>
        <taxon>Agaricineae</taxon>
        <taxon>Strophariaceae</taxon>
        <taxon>Hypholoma</taxon>
    </lineage>
</organism>
<accession>A0A0D2N2L4</accession>